<dbReference type="RefSeq" id="XP_073787883.1">
    <property type="nucleotide sequence ID" value="XM_073931782.1"/>
</dbReference>
<name>A0AC58I0X2_DANRE</name>
<sequence>MRLRNIRRKLQQSQRVYSLKRRHCTPQPSLPSPDETVPSEWLTLIKRMRPSPENSSSIKTAINQTFSYRRRWITTKSPTVAEIFKEYPRFLDMPALMDIEFSKLTDGKEDLFIRKWEGTIIPRLKEIASSEKKNDIRHLLEKAENQHDDELCYTMLKILIHLLPPTASGRSVAGSKCCVTSAVSYLLEQAGTNVTSLLAESMNGTLKSAQPQLVSIGSLGHGSQYVIVAKNDSFALPLDVESLTCAVDRLFKFYWLCNLQYPCQLSSVFSFFEHIYDLSLSQSSCKRSKVMELIAKVQSRT</sequence>
<organism evidence="1 2">
    <name type="scientific">Danio rerio</name>
    <name type="common">Zebrafish</name>
    <name type="synonym">Brachydanio rerio</name>
    <dbReference type="NCBI Taxonomy" id="7955"/>
    <lineage>
        <taxon>Eukaryota</taxon>
        <taxon>Metazoa</taxon>
        <taxon>Chordata</taxon>
        <taxon>Craniata</taxon>
        <taxon>Vertebrata</taxon>
        <taxon>Euteleostomi</taxon>
        <taxon>Actinopterygii</taxon>
        <taxon>Neopterygii</taxon>
        <taxon>Teleostei</taxon>
        <taxon>Ostariophysi</taxon>
        <taxon>Cypriniformes</taxon>
        <taxon>Danionidae</taxon>
        <taxon>Danioninae</taxon>
        <taxon>Danio</taxon>
    </lineage>
</organism>
<accession>A0AC58I0X2</accession>
<proteinExistence type="predicted"/>
<dbReference type="Proteomes" id="UP000000437">
    <property type="component" value="Chromosome 19"/>
</dbReference>
<evidence type="ECO:0000313" key="1">
    <source>
        <dbReference type="Proteomes" id="UP000000437"/>
    </source>
</evidence>
<reference evidence="2" key="1">
    <citation type="submission" date="2025-08" db="UniProtKB">
        <authorList>
            <consortium name="RefSeq"/>
        </authorList>
    </citation>
    <scope>IDENTIFICATION</scope>
    <source>
        <strain evidence="2">Tuebingen</strain>
        <tissue evidence="2">Fibroblasts and whole tissue</tissue>
    </source>
</reference>
<protein>
    <submittedName>
        <fullName evidence="2">Uncharacterized protein isoform X1</fullName>
    </submittedName>
</protein>
<evidence type="ECO:0000313" key="2">
    <source>
        <dbReference type="RefSeq" id="XP_073787883.1"/>
    </source>
</evidence>
<gene>
    <name evidence="2" type="primary">LOC141379114</name>
</gene>
<keyword evidence="1" id="KW-1185">Reference proteome</keyword>